<dbReference type="PANTHER" id="PTHR38659:SF1">
    <property type="entry name" value="METAL DEPENDENT PHOSPHOHYDROLASE"/>
    <property type="match status" value="1"/>
</dbReference>
<dbReference type="PANTHER" id="PTHR38659">
    <property type="entry name" value="METAL-DEPENDENT PHOSPHOHYDROLASE"/>
    <property type="match status" value="1"/>
</dbReference>
<dbReference type="AlphaFoldDB" id="S0EVW0"/>
<dbReference type="InterPro" id="IPR006674">
    <property type="entry name" value="HD_domain"/>
</dbReference>
<organism evidence="2 3">
    <name type="scientific">Chthonomonas calidirosea (strain DSM 23976 / ICMP 18418 / T49)</name>
    <dbReference type="NCBI Taxonomy" id="1303518"/>
    <lineage>
        <taxon>Bacteria</taxon>
        <taxon>Bacillati</taxon>
        <taxon>Armatimonadota</taxon>
        <taxon>Chthonomonadia</taxon>
        <taxon>Chthonomonadales</taxon>
        <taxon>Chthonomonadaceae</taxon>
        <taxon>Chthonomonas</taxon>
    </lineage>
</organism>
<dbReference type="EMBL" id="HF951689">
    <property type="protein sequence ID" value="CCW34532.1"/>
    <property type="molecule type" value="Genomic_DNA"/>
</dbReference>
<dbReference type="RefSeq" id="WP_016482094.1">
    <property type="nucleotide sequence ID" value="NC_021487.1"/>
</dbReference>
<dbReference type="STRING" id="454171.CP488_00446"/>
<dbReference type="KEGG" id="ccz:CCALI_00707"/>
<dbReference type="GO" id="GO:0016787">
    <property type="term" value="F:hydrolase activity"/>
    <property type="evidence" value="ECO:0007669"/>
    <property type="project" value="UniProtKB-KW"/>
</dbReference>
<dbReference type="NCBIfam" id="TIGR00277">
    <property type="entry name" value="HDIG"/>
    <property type="match status" value="1"/>
</dbReference>
<accession>S0EVW0</accession>
<dbReference type="HOGENOM" id="CLU_090635_1_1_0"/>
<dbReference type="InParanoid" id="S0EVW0"/>
<dbReference type="Proteomes" id="UP000014227">
    <property type="component" value="Chromosome I"/>
</dbReference>
<dbReference type="Gene3D" id="1.10.3210.10">
    <property type="entry name" value="Hypothetical protein af1432"/>
    <property type="match status" value="1"/>
</dbReference>
<dbReference type="Pfam" id="PF01966">
    <property type="entry name" value="HD"/>
    <property type="match status" value="1"/>
</dbReference>
<name>S0EVW0_CHTCT</name>
<feature type="domain" description="HD" evidence="1">
    <location>
        <begin position="22"/>
        <end position="111"/>
    </location>
</feature>
<evidence type="ECO:0000313" key="3">
    <source>
        <dbReference type="Proteomes" id="UP000014227"/>
    </source>
</evidence>
<dbReference type="InterPro" id="IPR006675">
    <property type="entry name" value="HDIG_dom"/>
</dbReference>
<dbReference type="SUPFAM" id="SSF109604">
    <property type="entry name" value="HD-domain/PDEase-like"/>
    <property type="match status" value="1"/>
</dbReference>
<sequence>MHDRQAAWQLVTEWTQSESLRKHMLAVEAAMRFYARKFGEDEELWGNTGLLHDFDYEKNPDPPDHPTVGMKVLAEQGWPPEMIEAIGGHAEYLNIPRNTLLAKTLYAVDELCGFILAVAYTRPSRTLAEVEVSSVLKKMRQSGFARNVSREDIVRGADELGIPLEEHIANCIEALQAIAPTLGL</sequence>
<dbReference type="OrthoDB" id="9801160at2"/>
<proteinExistence type="predicted"/>
<gene>
    <name evidence="2" type="ORF">CCALI_00707</name>
</gene>
<protein>
    <submittedName>
        <fullName evidence="2">Metal dependent phosphohydrolase</fullName>
    </submittedName>
</protein>
<dbReference type="eggNOG" id="COG2316">
    <property type="taxonomic scope" value="Bacteria"/>
</dbReference>
<keyword evidence="2" id="KW-0378">Hydrolase</keyword>
<evidence type="ECO:0000313" key="2">
    <source>
        <dbReference type="EMBL" id="CCW34532.1"/>
    </source>
</evidence>
<evidence type="ECO:0000259" key="1">
    <source>
        <dbReference type="Pfam" id="PF01966"/>
    </source>
</evidence>
<dbReference type="PATRIC" id="fig|1303518.3.peg.713"/>
<reference evidence="3" key="1">
    <citation type="submission" date="2013-03" db="EMBL/GenBank/DDBJ databases">
        <title>Genome sequence of Chthonomonas calidirosea, the first sequenced genome from the Armatimonadetes phylum (formally candidate division OP10).</title>
        <authorList>
            <person name="Lee K.C.Y."/>
            <person name="Morgan X.C."/>
            <person name="Dunfield P.F."/>
            <person name="Tamas I."/>
            <person name="Houghton K.M."/>
            <person name="Vyssotski M."/>
            <person name="Ryan J.L.J."/>
            <person name="Lagutin K."/>
            <person name="McDonald I.R."/>
            <person name="Stott M.B."/>
        </authorList>
    </citation>
    <scope>NUCLEOTIDE SEQUENCE [LARGE SCALE GENOMIC DNA]</scope>
    <source>
        <strain evidence="3">DSM 23976 / ICMP 18418 / T49</strain>
    </source>
</reference>
<keyword evidence="3" id="KW-1185">Reference proteome</keyword>